<dbReference type="InterPro" id="IPR004358">
    <property type="entry name" value="Sig_transdc_His_kin-like_C"/>
</dbReference>
<keyword evidence="8" id="KW-1133">Transmembrane helix</keyword>
<proteinExistence type="predicted"/>
<feature type="compositionally biased region" description="Basic and acidic residues" evidence="7">
    <location>
        <begin position="526"/>
        <end position="542"/>
    </location>
</feature>
<dbReference type="Gene3D" id="6.10.340.10">
    <property type="match status" value="1"/>
</dbReference>
<dbReference type="PROSITE" id="PS50109">
    <property type="entry name" value="HIS_KIN"/>
    <property type="match status" value="1"/>
</dbReference>
<keyword evidence="5 10" id="KW-0418">Kinase</keyword>
<dbReference type="InterPro" id="IPR003594">
    <property type="entry name" value="HATPase_dom"/>
</dbReference>
<dbReference type="PANTHER" id="PTHR44936:SF10">
    <property type="entry name" value="SENSOR PROTEIN RSTB"/>
    <property type="match status" value="1"/>
</dbReference>
<sequence>MHAKAGPHRARGPACGRLTDLEPDMAVADKTIDTSGTSPQAASPAAADDRTSSTQFTRPRWRNRLSNKLLLLTALAVLIAEVLIFVPSIANMRVRWMNSRLDTVGAVSEVLASSDSMEVPRDIQDKVLLATGTKAIALREAGASRLLALTEMPRKIDKVIDLDNISEAGAIWDTFDTLFNGGNRTLRIYGTVSPSTSPGRIIEIVTSDAPLRHAMLVYARNVALISLIISVIAASLVYLIIHEMLLRPVRIMHRNMIDFATTPDNPALILVPENRKDEFGVAQRQIAHIQSDLQRTLKEQKHLADLGLAVSKINHDMRNILASAQLMSDRLADTNDPMVQRFAPKLIRTLSRAISYSESVIAYGRSQEEPPKPRRVLLHAIITDVQDTLNLSAESGIEFQNLVPENFELDVDSEQLFRVLSNLCRNSVQAMERDQSSDAATIKRLTISAGRIGTTAIIGVEDTGPGLPQKARDNLFTAFKGSTRSDGTGLGLAIAQELIRAHGGTIELREDRPIGAHFEIRLPDLPMQRDTRNNQQAEEKCLKQSSRPAWEDKKPGKRASARNLHISAFFSQKTLAFSNLSDYQPPIAAASGQKASTRSSAG</sequence>
<keyword evidence="4" id="KW-0547">Nucleotide-binding</keyword>
<organism evidence="10 11">
    <name type="scientific">Brucella suis (strain ATCC 23445 / NCTC 10510)</name>
    <dbReference type="NCBI Taxonomy" id="470137"/>
    <lineage>
        <taxon>Bacteria</taxon>
        <taxon>Pseudomonadati</taxon>
        <taxon>Pseudomonadota</taxon>
        <taxon>Alphaproteobacteria</taxon>
        <taxon>Hyphomicrobiales</taxon>
        <taxon>Brucellaceae</taxon>
        <taxon>Brucella/Ochrobactrum group</taxon>
        <taxon>Brucella</taxon>
    </lineage>
</organism>
<evidence type="ECO:0000256" key="5">
    <source>
        <dbReference type="ARBA" id="ARBA00022777"/>
    </source>
</evidence>
<dbReference type="Proteomes" id="UP000008545">
    <property type="component" value="Chromosome I"/>
</dbReference>
<keyword evidence="8" id="KW-0812">Transmembrane</keyword>
<dbReference type="Pfam" id="PF02518">
    <property type="entry name" value="HATPase_c"/>
    <property type="match status" value="1"/>
</dbReference>
<reference evidence="10 11" key="1">
    <citation type="submission" date="2007-12" db="EMBL/GenBank/DDBJ databases">
        <title>Brucella suis ATCC 23445 whole genome shotgun sequencing project.</title>
        <authorList>
            <person name="Setubal J.C."/>
            <person name="Bowns C."/>
            <person name="Boyle S."/>
            <person name="Crasta O.R."/>
            <person name="Czar M.J."/>
            <person name="Dharmanolla C."/>
            <person name="Gillespie J.J."/>
            <person name="Kenyon R.W."/>
            <person name="Lu J."/>
            <person name="Mane S."/>
            <person name="Mohapatra S."/>
            <person name="Nagrani S."/>
            <person name="Purkayastha A."/>
            <person name="Rajasimha H.K."/>
            <person name="Shallom J.M."/>
            <person name="Shallom S."/>
            <person name="Shukla M."/>
            <person name="Snyder E.E."/>
            <person name="Sobral B.W."/>
            <person name="Wattam A.R."/>
            <person name="Will R."/>
            <person name="Williams K."/>
            <person name="Yoo H."/>
            <person name="Bruce D."/>
            <person name="Detter C."/>
            <person name="Munk C."/>
            <person name="Brettin T.S."/>
        </authorList>
    </citation>
    <scope>NUCLEOTIDE SEQUENCE [LARGE SCALE GENOMIC DNA]</scope>
    <source>
        <strain evidence="11">ATCC 23445 / NCTC 10510</strain>
    </source>
</reference>
<feature type="region of interest" description="Disordered" evidence="7">
    <location>
        <begin position="526"/>
        <end position="558"/>
    </location>
</feature>
<accession>B0CJQ1</accession>
<feature type="transmembrane region" description="Helical" evidence="8">
    <location>
        <begin position="69"/>
        <end position="90"/>
    </location>
</feature>
<keyword evidence="8" id="KW-0472">Membrane</keyword>
<dbReference type="CDD" id="cd00075">
    <property type="entry name" value="HATPase"/>
    <property type="match status" value="1"/>
</dbReference>
<dbReference type="Gene3D" id="3.30.565.10">
    <property type="entry name" value="Histidine kinase-like ATPase, C-terminal domain"/>
    <property type="match status" value="1"/>
</dbReference>
<dbReference type="SMART" id="SM00387">
    <property type="entry name" value="HATPase_c"/>
    <property type="match status" value="1"/>
</dbReference>
<comment type="catalytic activity">
    <reaction evidence="1">
        <text>ATP + protein L-histidine = ADP + protein N-phospho-L-histidine.</text>
        <dbReference type="EC" id="2.7.13.3"/>
    </reaction>
</comment>
<evidence type="ECO:0000256" key="3">
    <source>
        <dbReference type="ARBA" id="ARBA00022679"/>
    </source>
</evidence>
<dbReference type="InterPro" id="IPR036890">
    <property type="entry name" value="HATPase_C_sf"/>
</dbReference>
<evidence type="ECO:0000256" key="2">
    <source>
        <dbReference type="ARBA" id="ARBA00012438"/>
    </source>
</evidence>
<dbReference type="EMBL" id="CP000911">
    <property type="protein sequence ID" value="ABY37392.1"/>
    <property type="molecule type" value="Genomic_DNA"/>
</dbReference>
<dbReference type="AlphaFoldDB" id="B0CJQ1"/>
<evidence type="ECO:0000256" key="7">
    <source>
        <dbReference type="SAM" id="MobiDB-lite"/>
    </source>
</evidence>
<keyword evidence="3" id="KW-0808">Transferase</keyword>
<dbReference type="SUPFAM" id="SSF55874">
    <property type="entry name" value="ATPase domain of HSP90 chaperone/DNA topoisomerase II/histidine kinase"/>
    <property type="match status" value="1"/>
</dbReference>
<evidence type="ECO:0000313" key="10">
    <source>
        <dbReference type="EMBL" id="ABY37392.1"/>
    </source>
</evidence>
<dbReference type="EC" id="2.7.13.3" evidence="2"/>
<dbReference type="PANTHER" id="PTHR44936">
    <property type="entry name" value="SENSOR PROTEIN CREC"/>
    <property type="match status" value="1"/>
</dbReference>
<feature type="compositionally biased region" description="Low complexity" evidence="7">
    <location>
        <begin position="34"/>
        <end position="46"/>
    </location>
</feature>
<dbReference type="KEGG" id="bmt:BSUIS_A0298"/>
<evidence type="ECO:0000256" key="1">
    <source>
        <dbReference type="ARBA" id="ARBA00000085"/>
    </source>
</evidence>
<dbReference type="HOGENOM" id="CLU_040271_0_0_5"/>
<evidence type="ECO:0000256" key="8">
    <source>
        <dbReference type="SAM" id="Phobius"/>
    </source>
</evidence>
<evidence type="ECO:0000256" key="6">
    <source>
        <dbReference type="ARBA" id="ARBA00022840"/>
    </source>
</evidence>
<dbReference type="InterPro" id="IPR005467">
    <property type="entry name" value="His_kinase_dom"/>
</dbReference>
<feature type="transmembrane region" description="Helical" evidence="8">
    <location>
        <begin position="222"/>
        <end position="241"/>
    </location>
</feature>
<evidence type="ECO:0000256" key="4">
    <source>
        <dbReference type="ARBA" id="ARBA00022741"/>
    </source>
</evidence>
<protein>
    <recommendedName>
        <fullName evidence="2">histidine kinase</fullName>
        <ecNumber evidence="2">2.7.13.3</ecNumber>
    </recommendedName>
</protein>
<name>B0CJQ1_BRUSI</name>
<dbReference type="PRINTS" id="PR00344">
    <property type="entry name" value="BCTRLSENSOR"/>
</dbReference>
<gene>
    <name evidence="10" type="primary">luxN</name>
    <name evidence="10" type="ordered locus">BSUIS_A0298</name>
</gene>
<dbReference type="InterPro" id="IPR050980">
    <property type="entry name" value="2C_sensor_his_kinase"/>
</dbReference>
<dbReference type="GO" id="GO:0005524">
    <property type="term" value="F:ATP binding"/>
    <property type="evidence" value="ECO:0007669"/>
    <property type="project" value="UniProtKB-KW"/>
</dbReference>
<evidence type="ECO:0000259" key="9">
    <source>
        <dbReference type="PROSITE" id="PS50109"/>
    </source>
</evidence>
<feature type="domain" description="Histidine kinase" evidence="9">
    <location>
        <begin position="312"/>
        <end position="526"/>
    </location>
</feature>
<dbReference type="GO" id="GO:0004673">
    <property type="term" value="F:protein histidine kinase activity"/>
    <property type="evidence" value="ECO:0007669"/>
    <property type="project" value="UniProtKB-EC"/>
</dbReference>
<feature type="region of interest" description="Disordered" evidence="7">
    <location>
        <begin position="31"/>
        <end position="56"/>
    </location>
</feature>
<keyword evidence="6" id="KW-0067">ATP-binding</keyword>
<evidence type="ECO:0000313" key="11">
    <source>
        <dbReference type="Proteomes" id="UP000008545"/>
    </source>
</evidence>